<evidence type="ECO:0000256" key="3">
    <source>
        <dbReference type="ARBA" id="ARBA00005332"/>
    </source>
</evidence>
<evidence type="ECO:0000256" key="2">
    <source>
        <dbReference type="ARBA" id="ARBA00004613"/>
    </source>
</evidence>
<keyword evidence="5" id="KW-0964">Secreted</keyword>
<dbReference type="PANTHER" id="PTHR11470">
    <property type="entry name" value="KAPPA CASEIN"/>
    <property type="match status" value="1"/>
</dbReference>
<feature type="region of interest" description="Disordered" evidence="9">
    <location>
        <begin position="96"/>
        <end position="130"/>
    </location>
</feature>
<feature type="compositionally biased region" description="Pro residues" evidence="9">
    <location>
        <begin position="100"/>
        <end position="114"/>
    </location>
</feature>
<reference evidence="12" key="1">
    <citation type="journal article" date="2013" name="Nat. Biotechnol.">
        <title>Chinese hamster genome sequenced from sorted chromosomes.</title>
        <authorList>
            <person name="Brinkrolf K."/>
            <person name="Rupp O."/>
            <person name="Laux H."/>
            <person name="Kollin F."/>
            <person name="Ernst W."/>
            <person name="Linke B."/>
            <person name="Kofler R."/>
            <person name="Romand S."/>
            <person name="Hesse F."/>
            <person name="Budach W.E."/>
            <person name="Galosy S."/>
            <person name="Muller D."/>
            <person name="Noll T."/>
            <person name="Wienberg J."/>
            <person name="Jostock T."/>
            <person name="Leonard M."/>
            <person name="Grillari J."/>
            <person name="Tauch A."/>
            <person name="Goesmann A."/>
            <person name="Helk B."/>
            <person name="Mott J.E."/>
            <person name="Puhler A."/>
            <person name="Borth N."/>
        </authorList>
    </citation>
    <scope>NUCLEOTIDE SEQUENCE [LARGE SCALE GENOMIC DNA]</scope>
    <source>
        <strain evidence="12">17A/GY</strain>
    </source>
</reference>
<protein>
    <recommendedName>
        <fullName evidence="4">Kappa-casein</fullName>
    </recommendedName>
</protein>
<keyword evidence="7" id="KW-0494">Milk protein</keyword>
<dbReference type="GO" id="GO:0050821">
    <property type="term" value="P:protein stabilization"/>
    <property type="evidence" value="ECO:0007669"/>
    <property type="project" value="TreeGrafter"/>
</dbReference>
<dbReference type="KEGG" id="cge:100752988"/>
<feature type="chain" id="PRO_5044539074" description="Kappa-casein" evidence="10">
    <location>
        <begin position="26"/>
        <end position="178"/>
    </location>
</feature>
<reference evidence="14" key="5">
    <citation type="submission" date="2025-04" db="UniProtKB">
        <authorList>
            <consortium name="RefSeq"/>
        </authorList>
    </citation>
    <scope>IDENTIFICATION</scope>
    <source>
        <strain evidence="14">17A/GY</strain>
        <tissue evidence="14">Liver</tissue>
    </source>
</reference>
<proteinExistence type="inferred from homology"/>
<evidence type="ECO:0000256" key="8">
    <source>
        <dbReference type="ARBA" id="ARBA00023180"/>
    </source>
</evidence>
<dbReference type="CTD" id="1448"/>
<evidence type="ECO:0000313" key="11">
    <source>
        <dbReference type="EMBL" id="ERE88939.1"/>
    </source>
</evidence>
<evidence type="ECO:0000313" key="14">
    <source>
        <dbReference type="RefSeq" id="XP_035308384.1"/>
    </source>
</evidence>
<comment type="similarity">
    <text evidence="3">Belongs to the kappa-casein family.</text>
</comment>
<dbReference type="EMBL" id="KE665284">
    <property type="protein sequence ID" value="ERE88939.1"/>
    <property type="molecule type" value="Genomic_DNA"/>
</dbReference>
<keyword evidence="13" id="KW-1185">Reference proteome</keyword>
<organism evidence="11 12">
    <name type="scientific">Cricetulus griseus</name>
    <name type="common">Chinese hamster</name>
    <name type="synonym">Cricetulus barabensis griseus</name>
    <dbReference type="NCBI Taxonomy" id="10029"/>
    <lineage>
        <taxon>Eukaryota</taxon>
        <taxon>Metazoa</taxon>
        <taxon>Chordata</taxon>
        <taxon>Craniata</taxon>
        <taxon>Vertebrata</taxon>
        <taxon>Euteleostomi</taxon>
        <taxon>Mammalia</taxon>
        <taxon>Eutheria</taxon>
        <taxon>Euarchontoglires</taxon>
        <taxon>Glires</taxon>
        <taxon>Rodentia</taxon>
        <taxon>Myomorpha</taxon>
        <taxon>Muroidea</taxon>
        <taxon>Cricetidae</taxon>
        <taxon>Cricetinae</taxon>
        <taxon>Cricetulus</taxon>
    </lineage>
</organism>
<keyword evidence="10" id="KW-0732">Signal</keyword>
<evidence type="ECO:0000256" key="4">
    <source>
        <dbReference type="ARBA" id="ARBA00017238"/>
    </source>
</evidence>
<dbReference type="RefSeq" id="XP_035308384.1">
    <property type="nucleotide sequence ID" value="XM_035452493.1"/>
</dbReference>
<dbReference type="OrthoDB" id="9836334at2759"/>
<evidence type="ECO:0000256" key="9">
    <source>
        <dbReference type="SAM" id="MobiDB-lite"/>
    </source>
</evidence>
<dbReference type="PANTHER" id="PTHR11470:SF2">
    <property type="entry name" value="KAPPA-CASEIN"/>
    <property type="match status" value="1"/>
</dbReference>
<dbReference type="Proteomes" id="UP000030759">
    <property type="component" value="Unassembled WGS sequence"/>
</dbReference>
<evidence type="ECO:0000313" key="12">
    <source>
        <dbReference type="Proteomes" id="UP000030759"/>
    </source>
</evidence>
<reference evidence="13" key="3">
    <citation type="journal article" date="2018" name="Biotechnol. Bioeng.">
        <title>A reference genome of the Chinese hamster based on a hybrid assembly strategy.</title>
        <authorList>
            <person name="Rupp O."/>
            <person name="MacDonald M.L."/>
            <person name="Li S."/>
            <person name="Dhiman H."/>
            <person name="Polson S."/>
            <person name="Griep S."/>
            <person name="Heffner K."/>
            <person name="Hernandez I."/>
            <person name="Brinkrolf K."/>
            <person name="Jadhav V."/>
            <person name="Samoudi M."/>
            <person name="Hao H."/>
            <person name="Kingham B."/>
            <person name="Goesmann A."/>
            <person name="Betenbaugh M.J."/>
            <person name="Lewis N.E."/>
            <person name="Borth N."/>
            <person name="Lee K.H."/>
        </authorList>
    </citation>
    <scope>NUCLEOTIDE SEQUENCE [LARGE SCALE GENOMIC DNA]</scope>
    <source>
        <strain evidence="13">17A/GY</strain>
    </source>
</reference>
<accession>A0A061IJP4</accession>
<reference evidence="13" key="4">
    <citation type="journal article" date="2020" name="Biotechnol. Bioeng.">
        <title>Chromosome-scale scaffolds for the Chinese hamster reference genome assembly to facilitate the study of the CHO epigenome.</title>
        <authorList>
            <person name="Hilliard W."/>
            <person name="MacDonald M."/>
            <person name="Lee K.H."/>
        </authorList>
    </citation>
    <scope>NUCLEOTIDE SEQUENCE [LARGE SCALE GENOMIC DNA]</scope>
    <source>
        <strain evidence="13">17A/GY</strain>
    </source>
</reference>
<comment type="function">
    <text evidence="1">Kappa-casein stabilizes micelle formation, preventing casein precipitation in milk.</text>
</comment>
<dbReference type="GO" id="GO:0005615">
    <property type="term" value="C:extracellular space"/>
    <property type="evidence" value="ECO:0007669"/>
    <property type="project" value="TreeGrafter"/>
</dbReference>
<dbReference type="GeneID" id="100752988"/>
<evidence type="ECO:0000256" key="7">
    <source>
        <dbReference type="ARBA" id="ARBA00022743"/>
    </source>
</evidence>
<evidence type="ECO:0000256" key="10">
    <source>
        <dbReference type="SAM" id="SignalP"/>
    </source>
</evidence>
<evidence type="ECO:0000256" key="5">
    <source>
        <dbReference type="ARBA" id="ARBA00022525"/>
    </source>
</evidence>
<evidence type="ECO:0000256" key="6">
    <source>
        <dbReference type="ARBA" id="ARBA00022553"/>
    </source>
</evidence>
<keyword evidence="8" id="KW-0325">Glycoprotein</keyword>
<sequence length="178" mass="19951">MMRNFIIVVNILALTLPLWISEVQGQEQLACYKKDEILYDQKRVLHTPVRYVVNSNPRYYLNCYYCTPSVAVSTYAYSPFIIKLFLLRSLPQISQWQPQPNSPQPTEVPQPIPSPSFLEIPTNENEDSTANPIINTIAPVESTTIPVTEQVTTVVNPEASTVSINNPETATVQISSPA</sequence>
<gene>
    <name evidence="14" type="primary">Csn3</name>
    <name evidence="11" type="ORF">H671_1g2695</name>
</gene>
<dbReference type="InterPro" id="IPR000117">
    <property type="entry name" value="Casein_kappa"/>
</dbReference>
<keyword evidence="6" id="KW-0597">Phosphoprotein</keyword>
<reference evidence="11" key="2">
    <citation type="submission" date="2013-03" db="EMBL/GenBank/DDBJ databases">
        <title>Chinese hamster genome sequenced from sorted chromosomes.</title>
        <authorList>
            <person name="Brinkrolf K."/>
            <person name="Rupp O."/>
            <person name="Laux H."/>
            <person name="Kollin F."/>
            <person name="Ernst W."/>
            <person name="Linke B."/>
            <person name="Kofler R."/>
            <person name="Romand S."/>
            <person name="Hesse F."/>
            <person name="Budach W.E."/>
            <person name="Galosy S."/>
            <person name="Muller D."/>
            <person name="Noll T."/>
            <person name="Wienberg J."/>
            <person name="Jostock T."/>
            <person name="Leonard M."/>
            <person name="Grillari J."/>
            <person name="Tauch A."/>
            <person name="Goesmann A."/>
            <person name="Helk B."/>
            <person name="Mott J.E."/>
            <person name="Puehler A."/>
            <person name="Borth N."/>
        </authorList>
    </citation>
    <scope>NUCLEOTIDE SEQUENCE</scope>
    <source>
        <strain evidence="11">17A/GY</strain>
    </source>
</reference>
<comment type="subcellular location">
    <subcellularLocation>
        <location evidence="2">Secreted</location>
    </subcellularLocation>
</comment>
<dbReference type="AlphaFoldDB" id="A0A061IJP4"/>
<name>A0A061IJP4_CRIGR</name>
<evidence type="ECO:0000256" key="1">
    <source>
        <dbReference type="ARBA" id="ARBA00003829"/>
    </source>
</evidence>
<feature type="signal peptide" evidence="10">
    <location>
        <begin position="1"/>
        <end position="25"/>
    </location>
</feature>
<dbReference type="GO" id="GO:0007595">
    <property type="term" value="P:lactation"/>
    <property type="evidence" value="ECO:0007669"/>
    <property type="project" value="TreeGrafter"/>
</dbReference>
<dbReference type="Proteomes" id="UP001108280">
    <property type="component" value="Chromosome 1"/>
</dbReference>
<dbReference type="Pfam" id="PF00997">
    <property type="entry name" value="Casein_kappa"/>
    <property type="match status" value="1"/>
</dbReference>
<evidence type="ECO:0000313" key="13">
    <source>
        <dbReference type="Proteomes" id="UP001108280"/>
    </source>
</evidence>